<evidence type="ECO:0000313" key="1">
    <source>
        <dbReference type="EMBL" id="GGZ82652.1"/>
    </source>
</evidence>
<dbReference type="EMBL" id="BMZC01000022">
    <property type="protein sequence ID" value="GGZ82652.1"/>
    <property type="molecule type" value="Genomic_DNA"/>
</dbReference>
<dbReference type="Proteomes" id="UP000622604">
    <property type="component" value="Unassembled WGS sequence"/>
</dbReference>
<organism evidence="1 2">
    <name type="scientific">Paraglaciecola chathamensis</name>
    <dbReference type="NCBI Taxonomy" id="368405"/>
    <lineage>
        <taxon>Bacteria</taxon>
        <taxon>Pseudomonadati</taxon>
        <taxon>Pseudomonadota</taxon>
        <taxon>Gammaproteobacteria</taxon>
        <taxon>Alteromonadales</taxon>
        <taxon>Alteromonadaceae</taxon>
        <taxon>Paraglaciecola</taxon>
    </lineage>
</organism>
<name>A0A8H9M5U1_9ALTE</name>
<proteinExistence type="predicted"/>
<reference evidence="1" key="2">
    <citation type="submission" date="2020-09" db="EMBL/GenBank/DDBJ databases">
        <authorList>
            <person name="Sun Q."/>
            <person name="Kim S."/>
        </authorList>
    </citation>
    <scope>NUCLEOTIDE SEQUENCE</scope>
    <source>
        <strain evidence="1">KCTC 32337</strain>
    </source>
</reference>
<dbReference type="AlphaFoldDB" id="A0A8H9M5U1"/>
<evidence type="ECO:0000313" key="2">
    <source>
        <dbReference type="Proteomes" id="UP000622604"/>
    </source>
</evidence>
<protein>
    <submittedName>
        <fullName evidence="1">Uncharacterized protein</fullName>
    </submittedName>
</protein>
<gene>
    <name evidence="1" type="ORF">GCM10011274_45450</name>
</gene>
<sequence length="200" mass="22236">MKTIKVDKSLQYCPKCGYELNYGSITSNIPTTCGNCNFYEIAGSLHLLTFLSRSVAEYCTLQGINAWDYKGTIIPIHTGMASTALLPLIANRSNFLSQENNVLHSISGDQNVFVCQRDNQAWMKERVCCQANYDTKDDAIYLLTQEIIKFTSVVSEAMDIGKSLSLKSDVLYANSIMSNQSISDELALESNQLDLDMGLE</sequence>
<reference evidence="1" key="1">
    <citation type="journal article" date="2014" name="Int. J. Syst. Evol. Microbiol.">
        <title>Complete genome sequence of Corynebacterium casei LMG S-19264T (=DSM 44701T), isolated from a smear-ripened cheese.</title>
        <authorList>
            <consortium name="US DOE Joint Genome Institute (JGI-PGF)"/>
            <person name="Walter F."/>
            <person name="Albersmeier A."/>
            <person name="Kalinowski J."/>
            <person name="Ruckert C."/>
        </authorList>
    </citation>
    <scope>NUCLEOTIDE SEQUENCE</scope>
    <source>
        <strain evidence="1">KCTC 32337</strain>
    </source>
</reference>
<comment type="caution">
    <text evidence="1">The sequence shown here is derived from an EMBL/GenBank/DDBJ whole genome shotgun (WGS) entry which is preliminary data.</text>
</comment>
<accession>A0A8H9M5U1</accession>